<reference evidence="1 2" key="1">
    <citation type="journal article" date="2019" name="Nat. Med.">
        <title>A library of human gut bacterial isolates paired with longitudinal multiomics data enables mechanistic microbiome research.</title>
        <authorList>
            <person name="Poyet M."/>
            <person name="Groussin M."/>
            <person name="Gibbons S.M."/>
            <person name="Avila-Pacheco J."/>
            <person name="Jiang X."/>
            <person name="Kearney S.M."/>
            <person name="Perrotta A.R."/>
            <person name="Berdy B."/>
            <person name="Zhao S."/>
            <person name="Lieberman T.D."/>
            <person name="Swanson P.K."/>
            <person name="Smith M."/>
            <person name="Roesemann S."/>
            <person name="Alexander J.E."/>
            <person name="Rich S.A."/>
            <person name="Livny J."/>
            <person name="Vlamakis H."/>
            <person name="Clish C."/>
            <person name="Bullock K."/>
            <person name="Deik A."/>
            <person name="Scott J."/>
            <person name="Pierce K.A."/>
            <person name="Xavier R.J."/>
            <person name="Alm E.J."/>
        </authorList>
    </citation>
    <scope>NUCLEOTIDE SEQUENCE [LARGE SCALE GENOMIC DNA]</scope>
    <source>
        <strain evidence="1 2">BIOML-A10</strain>
    </source>
</reference>
<comment type="caution">
    <text evidence="1">The sequence shown here is derived from an EMBL/GenBank/DDBJ whole genome shotgun (WGS) entry which is preliminary data.</text>
</comment>
<dbReference type="EMBL" id="VWMK01000001">
    <property type="protein sequence ID" value="KAA3770550.1"/>
    <property type="molecule type" value="Genomic_DNA"/>
</dbReference>
<dbReference type="Proteomes" id="UP000422221">
    <property type="component" value="Unassembled WGS sequence"/>
</dbReference>
<protein>
    <submittedName>
        <fullName evidence="1">Uncharacterized protein</fullName>
    </submittedName>
</protein>
<organism evidence="1 2">
    <name type="scientific">Bacteroides salyersiae</name>
    <dbReference type="NCBI Taxonomy" id="291644"/>
    <lineage>
        <taxon>Bacteria</taxon>
        <taxon>Pseudomonadati</taxon>
        <taxon>Bacteroidota</taxon>
        <taxon>Bacteroidia</taxon>
        <taxon>Bacteroidales</taxon>
        <taxon>Bacteroidaceae</taxon>
        <taxon>Bacteroides</taxon>
    </lineage>
</organism>
<dbReference type="RefSeq" id="WP_005925253.1">
    <property type="nucleotide sequence ID" value="NZ_CABKSE010000001.1"/>
</dbReference>
<accession>A0A7J4XP71</accession>
<evidence type="ECO:0000313" key="2">
    <source>
        <dbReference type="Proteomes" id="UP000422221"/>
    </source>
</evidence>
<name>A0A7J4XP71_9BACE</name>
<proteinExistence type="predicted"/>
<gene>
    <name evidence="1" type="ORF">F3F73_00915</name>
</gene>
<dbReference type="AlphaFoldDB" id="A0A7J4XP71"/>
<dbReference type="PROSITE" id="PS51257">
    <property type="entry name" value="PROKAR_LIPOPROTEIN"/>
    <property type="match status" value="1"/>
</dbReference>
<sequence>MNYLRLFILLSPIALFLTGCENDDDNNGTLNQVENIINYNPAENYKGTYDITLQKNIALEFCKVEGVMGTDEFIVRSQDSGEYTYVNWGYKYAGVQGDEYGYYDRVSYNDTILIGLGFSDTWQVGKYDLLLVRDNNYQVIDQFNFMVLKDIEVDITQAKGGVLKVKANGWDVATDAVIDSLEFIDKSTQTVVEKIASAYKGGNDYESIVFTKDKYQSGDYELWIARWNYGFRQKICDFSYFRYEFVNSDPMQKDANGNYYLQFYLDEINEGDSYIVTTESPYIGAYIDRNKKLDPANWDPETKIYTYTLDEDCWMADMEDGMTFAVRLTLSKISINVAGSNKLKL</sequence>
<dbReference type="GeneID" id="93116021"/>
<evidence type="ECO:0000313" key="1">
    <source>
        <dbReference type="EMBL" id="KAA3770550.1"/>
    </source>
</evidence>